<dbReference type="InterPro" id="IPR007081">
    <property type="entry name" value="RNA_pol_Rpb1_5"/>
</dbReference>
<evidence type="ECO:0000256" key="10">
    <source>
        <dbReference type="ARBA" id="ARBA00023163"/>
    </source>
</evidence>
<organism evidence="17 18">
    <name type="scientific">Fervidicoccus fontis</name>
    <dbReference type="NCBI Taxonomy" id="683846"/>
    <lineage>
        <taxon>Archaea</taxon>
        <taxon>Thermoproteota</taxon>
        <taxon>Thermoprotei</taxon>
        <taxon>Fervidicoccales</taxon>
        <taxon>Fervidicoccaceae</taxon>
        <taxon>Fervidicoccus</taxon>
    </lineage>
</organism>
<dbReference type="GO" id="GO:0006351">
    <property type="term" value="P:DNA-templated transcription"/>
    <property type="evidence" value="ECO:0007669"/>
    <property type="project" value="UniProtKB-UniRule"/>
</dbReference>
<dbReference type="AlphaFoldDB" id="A0A843AHZ0"/>
<dbReference type="Gene3D" id="4.10.860.120">
    <property type="entry name" value="RNA polymerase II, clamp domain"/>
    <property type="match status" value="2"/>
</dbReference>
<keyword evidence="10 13" id="KW-0804">Transcription</keyword>
<evidence type="ECO:0000256" key="13">
    <source>
        <dbReference type="HAMAP-Rule" id="MF_00863"/>
    </source>
</evidence>
<keyword evidence="3 13" id="KW-0963">Cytoplasm</keyword>
<comment type="catalytic activity">
    <reaction evidence="11 13 14">
        <text>RNA(n) + a ribonucleoside 5'-triphosphate = RNA(n+1) + diphosphate</text>
        <dbReference type="Rhea" id="RHEA:21248"/>
        <dbReference type="Rhea" id="RHEA-COMP:14527"/>
        <dbReference type="Rhea" id="RHEA-COMP:17342"/>
        <dbReference type="ChEBI" id="CHEBI:33019"/>
        <dbReference type="ChEBI" id="CHEBI:61557"/>
        <dbReference type="ChEBI" id="CHEBI:140395"/>
        <dbReference type="EC" id="2.7.7.6"/>
    </reaction>
</comment>
<dbReference type="EC" id="2.7.7.6" evidence="13"/>
<dbReference type="SUPFAM" id="SSF64484">
    <property type="entry name" value="beta and beta-prime subunits of DNA dependent RNA-polymerase"/>
    <property type="match status" value="1"/>
</dbReference>
<dbReference type="InterPro" id="IPR038120">
    <property type="entry name" value="Rpb1_funnel_sf"/>
</dbReference>
<dbReference type="GO" id="GO:0008270">
    <property type="term" value="F:zinc ion binding"/>
    <property type="evidence" value="ECO:0007669"/>
    <property type="project" value="UniProtKB-UniRule"/>
</dbReference>
<evidence type="ECO:0000256" key="7">
    <source>
        <dbReference type="ARBA" id="ARBA00022833"/>
    </source>
</evidence>
<dbReference type="SMART" id="SM00663">
    <property type="entry name" value="RPOLA_N"/>
    <property type="match status" value="1"/>
</dbReference>
<dbReference type="InterPro" id="IPR007083">
    <property type="entry name" value="RNA_pol_Rpb1_4"/>
</dbReference>
<evidence type="ECO:0000256" key="15">
    <source>
        <dbReference type="SAM" id="Coils"/>
    </source>
</evidence>
<keyword evidence="5 13" id="KW-0548">Nucleotidyltransferase</keyword>
<evidence type="ECO:0000259" key="16">
    <source>
        <dbReference type="SMART" id="SM00663"/>
    </source>
</evidence>
<evidence type="ECO:0000256" key="5">
    <source>
        <dbReference type="ARBA" id="ARBA00022695"/>
    </source>
</evidence>
<dbReference type="Gene3D" id="1.10.132.30">
    <property type="match status" value="1"/>
</dbReference>
<protein>
    <recommendedName>
        <fullName evidence="13">DNA-directed RNA polymerase subunit Rpo1N</fullName>
        <ecNumber evidence="13">2.7.7.6</ecNumber>
    </recommendedName>
    <alternativeName>
        <fullName evidence="13">DNA-directed RNA polymerase subunit A'</fullName>
    </alternativeName>
</protein>
<keyword evidence="6 13" id="KW-0479">Metal-binding</keyword>
<accession>A0A843AHZ0</accession>
<dbReference type="InterPro" id="IPR007066">
    <property type="entry name" value="RNA_pol_Rpb1_3"/>
</dbReference>
<dbReference type="NCBIfam" id="TIGR02390">
    <property type="entry name" value="RNA_pol_rpoA1"/>
    <property type="match status" value="1"/>
</dbReference>
<keyword evidence="4 13" id="KW-0808">Transferase</keyword>
<comment type="cofactor">
    <cofactor evidence="13">
        <name>Zn(2+)</name>
        <dbReference type="ChEBI" id="CHEBI:29105"/>
    </cofactor>
    <text evidence="13">Binds at least 2 Zn(2+) per subunit.</text>
</comment>
<keyword evidence="7 13" id="KW-0862">Zinc</keyword>
<dbReference type="Gene3D" id="6.10.250.2940">
    <property type="match status" value="1"/>
</dbReference>
<dbReference type="PANTHER" id="PTHR19376">
    <property type="entry name" value="DNA-DIRECTED RNA POLYMERASE"/>
    <property type="match status" value="1"/>
</dbReference>
<evidence type="ECO:0000313" key="17">
    <source>
        <dbReference type="EMBL" id="MBE9391199.1"/>
    </source>
</evidence>
<dbReference type="CDD" id="cd02582">
    <property type="entry name" value="RNAP_archeal_A"/>
    <property type="match status" value="1"/>
</dbReference>
<dbReference type="InterPro" id="IPR007080">
    <property type="entry name" value="RNA_pol_Rpb1_1"/>
</dbReference>
<keyword evidence="9 13" id="KW-0238">DNA-binding</keyword>
<feature type="binding site" evidence="13">
    <location>
        <position position="148"/>
    </location>
    <ligand>
        <name>Zn(2+)</name>
        <dbReference type="ChEBI" id="CHEBI:29105"/>
        <label>2</label>
    </ligand>
</feature>
<evidence type="ECO:0000256" key="2">
    <source>
        <dbReference type="ARBA" id="ARBA00022478"/>
    </source>
</evidence>
<proteinExistence type="inferred from homology"/>
<dbReference type="Proteomes" id="UP000652307">
    <property type="component" value="Unassembled WGS sequence"/>
</dbReference>
<feature type="binding site" evidence="13">
    <location>
        <position position="462"/>
    </location>
    <ligand>
        <name>Mg(2+)</name>
        <dbReference type="ChEBI" id="CHEBI:18420"/>
    </ligand>
</feature>
<dbReference type="Pfam" id="PF04983">
    <property type="entry name" value="RNA_pol_Rpb1_3"/>
    <property type="match status" value="1"/>
</dbReference>
<evidence type="ECO:0000256" key="6">
    <source>
        <dbReference type="ARBA" id="ARBA00022723"/>
    </source>
</evidence>
<comment type="caution">
    <text evidence="17">The sequence shown here is derived from an EMBL/GenBank/DDBJ whole genome shotgun (WGS) entry which is preliminary data.</text>
</comment>
<dbReference type="Pfam" id="PF00623">
    <property type="entry name" value="RNA_pol_Rpb1_2"/>
    <property type="match status" value="1"/>
</dbReference>
<dbReference type="HAMAP" id="MF_00863">
    <property type="entry name" value="RNApol_arch_Rpo1N"/>
    <property type="match status" value="1"/>
</dbReference>
<comment type="subcellular location">
    <subcellularLocation>
        <location evidence="13">Cytoplasm</location>
    </subcellularLocation>
</comment>
<keyword evidence="8 13" id="KW-0460">Magnesium</keyword>
<dbReference type="Pfam" id="PF04997">
    <property type="entry name" value="RNA_pol_Rpb1_1"/>
    <property type="match status" value="1"/>
</dbReference>
<evidence type="ECO:0000256" key="4">
    <source>
        <dbReference type="ARBA" id="ARBA00022679"/>
    </source>
</evidence>
<feature type="binding site" evidence="13">
    <location>
        <position position="103"/>
    </location>
    <ligand>
        <name>Zn(2+)</name>
        <dbReference type="ChEBI" id="CHEBI:29105"/>
        <label>2</label>
    </ligand>
</feature>
<dbReference type="GO" id="GO:0003677">
    <property type="term" value="F:DNA binding"/>
    <property type="evidence" value="ECO:0007669"/>
    <property type="project" value="UniProtKB-UniRule"/>
</dbReference>
<feature type="binding site" evidence="13">
    <location>
        <position position="460"/>
    </location>
    <ligand>
        <name>Mg(2+)</name>
        <dbReference type="ChEBI" id="CHEBI:18420"/>
    </ligand>
</feature>
<evidence type="ECO:0000256" key="8">
    <source>
        <dbReference type="ARBA" id="ARBA00022842"/>
    </source>
</evidence>
<dbReference type="Gene3D" id="6.20.50.80">
    <property type="match status" value="1"/>
</dbReference>
<evidence type="ECO:0000313" key="18">
    <source>
        <dbReference type="Proteomes" id="UP000652307"/>
    </source>
</evidence>
<gene>
    <name evidence="13" type="primary">rpo1N</name>
    <name evidence="13" type="synonym">rpoA1</name>
    <name evidence="17" type="ORF">IOK49_03790</name>
</gene>
<feature type="binding site" evidence="13">
    <location>
        <position position="60"/>
    </location>
    <ligand>
        <name>Zn(2+)</name>
        <dbReference type="ChEBI" id="CHEBI:29105"/>
        <label>1</label>
    </ligand>
</feature>
<comment type="similarity">
    <text evidence="1 13 14">Belongs to the RNA polymerase beta' chain family.</text>
</comment>
<dbReference type="FunFam" id="2.40.40.20:FF:000019">
    <property type="entry name" value="DNA-directed RNA polymerase II subunit RPB1"/>
    <property type="match status" value="1"/>
</dbReference>
<dbReference type="InterPro" id="IPR012758">
    <property type="entry name" value="RPO1N"/>
</dbReference>
<dbReference type="NCBIfam" id="NF006336">
    <property type="entry name" value="PRK08566.1"/>
    <property type="match status" value="1"/>
</dbReference>
<dbReference type="GO" id="GO:0000287">
    <property type="term" value="F:magnesium ion binding"/>
    <property type="evidence" value="ECO:0007669"/>
    <property type="project" value="UniProtKB-UniRule"/>
</dbReference>
<dbReference type="RefSeq" id="WP_193803617.1">
    <property type="nucleotide sequence ID" value="NZ_JADEZV010000002.1"/>
</dbReference>
<dbReference type="Gene3D" id="3.30.1490.180">
    <property type="entry name" value="RNA polymerase ii"/>
    <property type="match status" value="1"/>
</dbReference>
<evidence type="ECO:0000256" key="14">
    <source>
        <dbReference type="RuleBase" id="RU004279"/>
    </source>
</evidence>
<dbReference type="Gene3D" id="2.40.40.20">
    <property type="match status" value="1"/>
</dbReference>
<dbReference type="GO" id="GO:0000428">
    <property type="term" value="C:DNA-directed RNA polymerase complex"/>
    <property type="evidence" value="ECO:0007669"/>
    <property type="project" value="UniProtKB-KW"/>
</dbReference>
<dbReference type="InterPro" id="IPR000722">
    <property type="entry name" value="RNA_pol_asu"/>
</dbReference>
<feature type="binding site" evidence="13">
    <location>
        <position position="100"/>
    </location>
    <ligand>
        <name>Zn(2+)</name>
        <dbReference type="ChEBI" id="CHEBI:29105"/>
        <label>2</label>
    </ligand>
</feature>
<feature type="binding site" evidence="13">
    <location>
        <position position="70"/>
    </location>
    <ligand>
        <name>Zn(2+)</name>
        <dbReference type="ChEBI" id="CHEBI:29105"/>
        <label>1</label>
    </ligand>
</feature>
<comment type="cofactor">
    <cofactor evidence="13">
        <name>Mg(2+)</name>
        <dbReference type="ChEBI" id="CHEBI:18420"/>
    </cofactor>
</comment>
<keyword evidence="2 13" id="KW-0240">DNA-directed RNA polymerase</keyword>
<evidence type="ECO:0000256" key="3">
    <source>
        <dbReference type="ARBA" id="ARBA00022490"/>
    </source>
</evidence>
<comment type="function">
    <text evidence="14">DNA-dependent RNA polymerase catalyzes the transcription of DNA into RNA using the four ribonucleoside triphosphates as substrates.</text>
</comment>
<dbReference type="Gene3D" id="2.60.40.2940">
    <property type="match status" value="1"/>
</dbReference>
<keyword evidence="15" id="KW-0175">Coiled coil</keyword>
<feature type="binding site" evidence="13">
    <location>
        <position position="73"/>
    </location>
    <ligand>
        <name>Zn(2+)</name>
        <dbReference type="ChEBI" id="CHEBI:29105"/>
        <label>1</label>
    </ligand>
</feature>
<evidence type="ECO:0000256" key="12">
    <source>
        <dbReference type="ARBA" id="ARBA00053389"/>
    </source>
</evidence>
<feature type="binding site" evidence="13">
    <location>
        <position position="63"/>
    </location>
    <ligand>
        <name>Zn(2+)</name>
        <dbReference type="ChEBI" id="CHEBI:29105"/>
        <label>1</label>
    </ligand>
</feature>
<name>A0A843AHZ0_9CREN</name>
<dbReference type="Gene3D" id="4.10.320.40">
    <property type="match status" value="1"/>
</dbReference>
<sequence length="882" mass="100253">MPGVQKKIRGIKLSVLSPDEIRRMSKVQIITAETYDDDGLPIQGGVMDPRLGVIEPGQKCPVCGNTMQSCPGHFGHIELAKPVIHIGYVKEIYDLLRGTCWKCGRILLPEEEIKQYLDLMRRVEKYMPFLLPRLYEHIKQKASKTTVCPHCGAAQRKIKLERPTTFLEEEKGSSRKLAPDEIRNRLSNIPDDDVRLFGINPEDSRPEWFVLTVLPVPPVQVRPSIMLETGIRAEDDLTHKLVDIVRTNQRLKESMEAAAPPIVIDDIWELLQYHVTTYFDNEVPGIPPAKHRTGRALKTLAQRLKGKEGRFRGYLSGKRVDFSSRTVISPDPNIGINEVGVPEDAAKILTVPVKVTQWNLEEMRSYVLNGPYKWPGANYIIRPDGKRVDLRYFKDRKALASSLTPGYIIERHLIDGDIVLFNRQPSLHRMSIMAHQVKVLPGRTFRLNLLVCPPYNADFDGDEMNLHVPQTEEARAEAKELMLVQRHILSPRYGGPIIGGLQDYISGGYLLTSKATLLEKEDVIEVLSVTGYKEELPEPAIYSPKEFWTGKQLVSLFLPKDFTLKTKASINAGKLKCEDEDCLNDSYIVIKKGKMHTGVIDKKSIGAQQPESFYHWITKEYGSDYARYISDVMFKMFIRYIEKHGFTMSLDDVEISEEAREEIRKILKKAEDDVNELIRMMEEGRLEPLPGRTIEETLETKIMERLSKARDDAGEYAANNLDIFNNAFIMARTGARGNILNLTQMSATLGQQSIRGERINRGYRNRPLPHFKENDKSPASRGFVYNSFRTGLNPVELFYHAAGGREGLVDTAVRTSQSGYMQRRLINALLDVRIEYDGSARLPDGTVVQFKYGYDQVDPAKSDHGKAVNVDRIIERVVGWRE</sequence>
<comment type="function">
    <text evidence="12 13">DNA-dependent RNA polymerase (RNAP) catalyzes the transcription of DNA into RNA using the four ribonucleoside triphosphates as substrates. Forms the clamp head domain.</text>
</comment>
<dbReference type="InterPro" id="IPR045867">
    <property type="entry name" value="DNA-dir_RpoC_beta_prime"/>
</dbReference>
<feature type="binding site" evidence="13">
    <location>
        <position position="458"/>
    </location>
    <ligand>
        <name>Mg(2+)</name>
        <dbReference type="ChEBI" id="CHEBI:18420"/>
    </ligand>
</feature>
<evidence type="ECO:0000256" key="11">
    <source>
        <dbReference type="ARBA" id="ARBA00048552"/>
    </source>
</evidence>
<evidence type="ECO:0000256" key="1">
    <source>
        <dbReference type="ARBA" id="ARBA00006460"/>
    </source>
</evidence>
<comment type="subunit">
    <text evidence="13">Part of the RNA polymerase complex.</text>
</comment>
<dbReference type="Gene3D" id="1.10.10.1950">
    <property type="match status" value="1"/>
</dbReference>
<feature type="coiled-coil region" evidence="15">
    <location>
        <begin position="653"/>
        <end position="687"/>
    </location>
</feature>
<feature type="domain" description="RNA polymerase N-terminal" evidence="16">
    <location>
        <begin position="207"/>
        <end position="512"/>
    </location>
</feature>
<dbReference type="GO" id="GO:0003899">
    <property type="term" value="F:DNA-directed RNA polymerase activity"/>
    <property type="evidence" value="ECO:0007669"/>
    <property type="project" value="UniProtKB-UniRule"/>
</dbReference>
<dbReference type="Pfam" id="PF04998">
    <property type="entry name" value="RNA_pol_Rpb1_5"/>
    <property type="match status" value="1"/>
</dbReference>
<dbReference type="InterPro" id="IPR044893">
    <property type="entry name" value="RNA_pol_Rpb1_clamp_domain"/>
</dbReference>
<dbReference type="InterPro" id="IPR006592">
    <property type="entry name" value="RNA_pol_N"/>
</dbReference>
<dbReference type="EMBL" id="JADEZV010000002">
    <property type="protein sequence ID" value="MBE9391199.1"/>
    <property type="molecule type" value="Genomic_DNA"/>
</dbReference>
<evidence type="ECO:0000256" key="9">
    <source>
        <dbReference type="ARBA" id="ARBA00023125"/>
    </source>
</evidence>
<dbReference type="PANTHER" id="PTHR19376:SF32">
    <property type="entry name" value="DNA-DIRECTED RNA POLYMERASE III SUBUNIT RPC1"/>
    <property type="match status" value="1"/>
</dbReference>
<reference evidence="17" key="1">
    <citation type="submission" date="2020-10" db="EMBL/GenBank/DDBJ databases">
        <title>Fervidococcus fontis strain 3639Fd - the first crenarchaeon capable of growth on lipids.</title>
        <authorList>
            <person name="Kochetkova T.V."/>
            <person name="Elcheninov A.G."/>
            <person name="Toschakov S.V."/>
            <person name="Kublanov I.V."/>
        </authorList>
    </citation>
    <scope>NUCLEOTIDE SEQUENCE</scope>
    <source>
        <strain evidence="17">3639Fd</strain>
    </source>
</reference>
<feature type="binding site" evidence="13">
    <location>
        <position position="151"/>
    </location>
    <ligand>
        <name>Zn(2+)</name>
        <dbReference type="ChEBI" id="CHEBI:29105"/>
        <label>2</label>
    </ligand>
</feature>
<dbReference type="GO" id="GO:0005737">
    <property type="term" value="C:cytoplasm"/>
    <property type="evidence" value="ECO:0007669"/>
    <property type="project" value="UniProtKB-SubCell"/>
</dbReference>
<dbReference type="Pfam" id="PF05000">
    <property type="entry name" value="RNA_pol_Rpb1_4"/>
    <property type="match status" value="1"/>
</dbReference>